<dbReference type="Proteomes" id="UP000234498">
    <property type="component" value="Unassembled WGS sequence"/>
</dbReference>
<name>A0A2H1KGN2_BRELN</name>
<dbReference type="RefSeq" id="WP_101596772.1">
    <property type="nucleotide sequence ID" value="NZ_FXZA01000037.1"/>
</dbReference>
<evidence type="ECO:0000313" key="2">
    <source>
        <dbReference type="EMBL" id="SMX98890.1"/>
    </source>
</evidence>
<dbReference type="InterPro" id="IPR045930">
    <property type="entry name" value="DUF6349"/>
</dbReference>
<accession>A0A2H1KGN2</accession>
<reference evidence="2 3" key="1">
    <citation type="submission" date="2017-03" db="EMBL/GenBank/DDBJ databases">
        <authorList>
            <person name="Afonso C.L."/>
            <person name="Miller P.J."/>
            <person name="Scott M.A."/>
            <person name="Spackman E."/>
            <person name="Goraichik I."/>
            <person name="Dimitrov K.M."/>
            <person name="Suarez D.L."/>
            <person name="Swayne D.E."/>
        </authorList>
    </citation>
    <scope>NUCLEOTIDE SEQUENCE [LARGE SCALE GENOMIC DNA]</scope>
    <source>
        <strain evidence="2 3">Mu101</strain>
    </source>
</reference>
<feature type="region of interest" description="Disordered" evidence="1">
    <location>
        <begin position="169"/>
        <end position="197"/>
    </location>
</feature>
<dbReference type="Pfam" id="PF19876">
    <property type="entry name" value="DUF6349"/>
    <property type="match status" value="1"/>
</dbReference>
<dbReference type="OrthoDB" id="4087418at2"/>
<gene>
    <name evidence="2" type="ORF">BLIN101_03332</name>
</gene>
<evidence type="ECO:0000256" key="1">
    <source>
        <dbReference type="SAM" id="MobiDB-lite"/>
    </source>
</evidence>
<dbReference type="AlphaFoldDB" id="A0A2H1KGN2"/>
<proteinExistence type="predicted"/>
<sequence>MTEQLDIFAALEANDRAERAAHLPRTFVASDEYTPQELADAKTAWWDEHWHMKQPPAPRMWDHSICQPFGSGTAHSVWVMAADLGCRHFNTDCYCVGDRVYRAYCSDCQWWTPIAEHEDEAIRAYHDHCWPGWRNLPICTRPNLEKPPKLPADYPQEWQVPGAPILTRRTWPGTRNVPGRSPFGGYDMTDPKCLEKK</sequence>
<evidence type="ECO:0000313" key="3">
    <source>
        <dbReference type="Proteomes" id="UP000234498"/>
    </source>
</evidence>
<dbReference type="EMBL" id="FXZA01000037">
    <property type="protein sequence ID" value="SMX98890.1"/>
    <property type="molecule type" value="Genomic_DNA"/>
</dbReference>
<organism evidence="2 3">
    <name type="scientific">Brevibacterium linens</name>
    <dbReference type="NCBI Taxonomy" id="1703"/>
    <lineage>
        <taxon>Bacteria</taxon>
        <taxon>Bacillati</taxon>
        <taxon>Actinomycetota</taxon>
        <taxon>Actinomycetes</taxon>
        <taxon>Micrococcales</taxon>
        <taxon>Brevibacteriaceae</taxon>
        <taxon>Brevibacterium</taxon>
    </lineage>
</organism>
<protein>
    <submittedName>
        <fullName evidence="2">Uncharacterized protein</fullName>
    </submittedName>
</protein>